<dbReference type="PROSITE" id="PS51192">
    <property type="entry name" value="HELICASE_ATP_BIND_1"/>
    <property type="match status" value="1"/>
</dbReference>
<dbReference type="AlphaFoldDB" id="A0A8X7RMV8"/>
<evidence type="ECO:0000256" key="5">
    <source>
        <dbReference type="ARBA" id="ARBA00022840"/>
    </source>
</evidence>
<dbReference type="Gene3D" id="3.40.50.300">
    <property type="entry name" value="P-loop containing nucleotide triphosphate hydrolases"/>
    <property type="match status" value="1"/>
</dbReference>
<keyword evidence="3" id="KW-0378">Hydrolase</keyword>
<feature type="compositionally biased region" description="Basic residues" evidence="7">
    <location>
        <begin position="43"/>
        <end position="52"/>
    </location>
</feature>
<feature type="compositionally biased region" description="Basic and acidic residues" evidence="7">
    <location>
        <begin position="630"/>
        <end position="654"/>
    </location>
</feature>
<dbReference type="OrthoDB" id="1107491at2759"/>
<dbReference type="InterPro" id="IPR050547">
    <property type="entry name" value="DEAD_box_RNA_helicases"/>
</dbReference>
<dbReference type="SMART" id="SM00487">
    <property type="entry name" value="DEXDc"/>
    <property type="match status" value="1"/>
</dbReference>
<dbReference type="Pfam" id="PF00270">
    <property type="entry name" value="DEAD"/>
    <property type="match status" value="1"/>
</dbReference>
<keyword evidence="4" id="KW-0347">Helicase</keyword>
<feature type="region of interest" description="Disordered" evidence="7">
    <location>
        <begin position="628"/>
        <end position="654"/>
    </location>
</feature>
<evidence type="ECO:0000256" key="6">
    <source>
        <dbReference type="ARBA" id="ARBA00047984"/>
    </source>
</evidence>
<dbReference type="GO" id="GO:0003724">
    <property type="term" value="F:RNA helicase activity"/>
    <property type="evidence" value="ECO:0007669"/>
    <property type="project" value="UniProtKB-EC"/>
</dbReference>
<gene>
    <name evidence="9" type="ORF">Bca52824_038817</name>
</gene>
<dbReference type="Pfam" id="PF26142">
    <property type="entry name" value="DD_DDX21-DDX50"/>
    <property type="match status" value="1"/>
</dbReference>
<dbReference type="PANTHER" id="PTHR47963:SF8">
    <property type="entry name" value="ATP-DEPENDENT RNA HELICASE DEAD"/>
    <property type="match status" value="1"/>
</dbReference>
<evidence type="ECO:0000256" key="1">
    <source>
        <dbReference type="ARBA" id="ARBA00012552"/>
    </source>
</evidence>
<dbReference type="InterPro" id="IPR014001">
    <property type="entry name" value="Helicase_ATP-bd"/>
</dbReference>
<dbReference type="GO" id="GO:0003723">
    <property type="term" value="F:RNA binding"/>
    <property type="evidence" value="ECO:0007669"/>
    <property type="project" value="TreeGrafter"/>
</dbReference>
<evidence type="ECO:0000313" key="10">
    <source>
        <dbReference type="Proteomes" id="UP000886595"/>
    </source>
</evidence>
<dbReference type="InterPro" id="IPR027417">
    <property type="entry name" value="P-loop_NTPase"/>
</dbReference>
<keyword evidence="10" id="KW-1185">Reference proteome</keyword>
<dbReference type="EC" id="3.6.4.13" evidence="1"/>
<organism evidence="9 10">
    <name type="scientific">Brassica carinata</name>
    <name type="common">Ethiopian mustard</name>
    <name type="synonym">Abyssinian cabbage</name>
    <dbReference type="NCBI Taxonomy" id="52824"/>
    <lineage>
        <taxon>Eukaryota</taxon>
        <taxon>Viridiplantae</taxon>
        <taxon>Streptophyta</taxon>
        <taxon>Embryophyta</taxon>
        <taxon>Tracheophyta</taxon>
        <taxon>Spermatophyta</taxon>
        <taxon>Magnoliopsida</taxon>
        <taxon>eudicotyledons</taxon>
        <taxon>Gunneridae</taxon>
        <taxon>Pentapetalae</taxon>
        <taxon>rosids</taxon>
        <taxon>malvids</taxon>
        <taxon>Brassicales</taxon>
        <taxon>Brassicaceae</taxon>
        <taxon>Brassiceae</taxon>
        <taxon>Brassica</taxon>
    </lineage>
</organism>
<dbReference type="InterPro" id="IPR044742">
    <property type="entry name" value="DEAD/DEAH_RhlB"/>
</dbReference>
<reference evidence="9 10" key="1">
    <citation type="submission" date="2020-02" db="EMBL/GenBank/DDBJ databases">
        <authorList>
            <person name="Ma Q."/>
            <person name="Huang Y."/>
            <person name="Song X."/>
            <person name="Pei D."/>
        </authorList>
    </citation>
    <scope>NUCLEOTIDE SEQUENCE [LARGE SCALE GENOMIC DNA]</scope>
    <source>
        <strain evidence="9">Sxm20200214</strain>
        <tissue evidence="9">Leaf</tissue>
    </source>
</reference>
<dbReference type="GO" id="GO:0005524">
    <property type="term" value="F:ATP binding"/>
    <property type="evidence" value="ECO:0007669"/>
    <property type="project" value="UniProtKB-KW"/>
</dbReference>
<feature type="domain" description="Helicase ATP-binding" evidence="8">
    <location>
        <begin position="199"/>
        <end position="329"/>
    </location>
</feature>
<dbReference type="EMBL" id="JAAMPC010000009">
    <property type="protein sequence ID" value="KAG2292148.1"/>
    <property type="molecule type" value="Genomic_DNA"/>
</dbReference>
<sequence length="654" mass="74631">MTTTSKIVVQYQETFTDRKSIKKKKKVSFERHDSESGDDGGKQSKKKKHKRVSGGDKIVNIESFKVSEGSRTQEKSLLMFYRRAWKAWKKGYLLYEVKADDDKEDESDEGASDPEEEIGVDKVCEWIESLSKLWKRDLEYLDTGQNDDVKKNDVKKEKKKKSSKKMKLSVEDVKINNSNAVLKFKITDPLREKLQATTSEMILGGADLIGRAHTGQGKTLVLVLPILKSLINGPAKRKNKNRYGRPQSVLILLPTRELAKQVFADFDAYGGFVALNSCCVYEGSQEIKLKRGADIVVGTPGRIKDHTERHNIATRFLKQDKKTIDLVAIYVKVDSLHHQFVYQWRARALHGDIQQSQRKITLVGFRKGQTGGADKSGVAIMLYGSRKSGLSSIEKQTGKRFEHVSAPRPNDIAKAFGMEAAEKIIQVCGGVVPAFMTAAEEVADEYGEGDKLLRNCFLRQMVKENDGNSKTQVIGESEIESFEKDEDLNNEDRMKIGQSCVEYENLESFLKLHLEDPCILAHKENESLRIVWRTLGLKIAATYFSSYVVNTCKVLWIMNAKFETFEPGKTRVSNLRPRKSDIRTDRRYKRNPRTWADKKENEGSGLRGNELGQVRDQRYPYPDILKQRRLRDVEMQQQRSHDETKSNRATNLDR</sequence>
<evidence type="ECO:0000313" key="9">
    <source>
        <dbReference type="EMBL" id="KAG2292148.1"/>
    </source>
</evidence>
<dbReference type="InterPro" id="IPR059027">
    <property type="entry name" value="DD_DDX21-DDX50"/>
</dbReference>
<comment type="catalytic activity">
    <reaction evidence="6">
        <text>ATP + H2O = ADP + phosphate + H(+)</text>
        <dbReference type="Rhea" id="RHEA:13065"/>
        <dbReference type="ChEBI" id="CHEBI:15377"/>
        <dbReference type="ChEBI" id="CHEBI:15378"/>
        <dbReference type="ChEBI" id="CHEBI:30616"/>
        <dbReference type="ChEBI" id="CHEBI:43474"/>
        <dbReference type="ChEBI" id="CHEBI:456216"/>
        <dbReference type="EC" id="3.6.4.13"/>
    </reaction>
</comment>
<dbReference type="CDD" id="cd00268">
    <property type="entry name" value="DEADc"/>
    <property type="match status" value="1"/>
</dbReference>
<evidence type="ECO:0000256" key="3">
    <source>
        <dbReference type="ARBA" id="ARBA00022801"/>
    </source>
</evidence>
<accession>A0A8X7RMV8</accession>
<name>A0A8X7RMV8_BRACI</name>
<keyword evidence="5" id="KW-0067">ATP-binding</keyword>
<comment type="caution">
    <text evidence="9">The sequence shown here is derived from an EMBL/GenBank/DDBJ whole genome shotgun (WGS) entry which is preliminary data.</text>
</comment>
<evidence type="ECO:0000256" key="2">
    <source>
        <dbReference type="ARBA" id="ARBA00022741"/>
    </source>
</evidence>
<dbReference type="SUPFAM" id="SSF52540">
    <property type="entry name" value="P-loop containing nucleoside triphosphate hydrolases"/>
    <property type="match status" value="1"/>
</dbReference>
<evidence type="ECO:0000256" key="4">
    <source>
        <dbReference type="ARBA" id="ARBA00022806"/>
    </source>
</evidence>
<feature type="region of interest" description="Disordered" evidence="7">
    <location>
        <begin position="17"/>
        <end position="54"/>
    </location>
</feature>
<dbReference type="Proteomes" id="UP000886595">
    <property type="component" value="Unassembled WGS sequence"/>
</dbReference>
<feature type="compositionally biased region" description="Basic and acidic residues" evidence="7">
    <location>
        <begin position="27"/>
        <end position="42"/>
    </location>
</feature>
<proteinExistence type="predicted"/>
<feature type="region of interest" description="Disordered" evidence="7">
    <location>
        <begin position="576"/>
        <end position="613"/>
    </location>
</feature>
<dbReference type="GO" id="GO:0016787">
    <property type="term" value="F:hydrolase activity"/>
    <property type="evidence" value="ECO:0007669"/>
    <property type="project" value="UniProtKB-KW"/>
</dbReference>
<keyword evidence="2" id="KW-0547">Nucleotide-binding</keyword>
<dbReference type="PANTHER" id="PTHR47963">
    <property type="entry name" value="DEAD-BOX ATP-DEPENDENT RNA HELICASE 47, MITOCHONDRIAL"/>
    <property type="match status" value="1"/>
</dbReference>
<evidence type="ECO:0000256" key="7">
    <source>
        <dbReference type="SAM" id="MobiDB-lite"/>
    </source>
</evidence>
<protein>
    <recommendedName>
        <fullName evidence="1">RNA helicase</fullName>
        <ecNumber evidence="1">3.6.4.13</ecNumber>
    </recommendedName>
</protein>
<dbReference type="InterPro" id="IPR011545">
    <property type="entry name" value="DEAD/DEAH_box_helicase_dom"/>
</dbReference>
<evidence type="ECO:0000259" key="8">
    <source>
        <dbReference type="PROSITE" id="PS51192"/>
    </source>
</evidence>